<evidence type="ECO:0000259" key="5">
    <source>
        <dbReference type="PROSITE" id="PS51898"/>
    </source>
</evidence>
<comment type="caution">
    <text evidence="6">The sequence shown here is derived from an EMBL/GenBank/DDBJ whole genome shotgun (WGS) entry which is preliminary data.</text>
</comment>
<dbReference type="GO" id="GO:0003677">
    <property type="term" value="F:DNA binding"/>
    <property type="evidence" value="ECO:0007669"/>
    <property type="project" value="UniProtKB-KW"/>
</dbReference>
<sequence>MTIKAYTNRQGERRYKFQAYLGIDPITEKPKKTSKQGYKTRKEANLELARIKLEAEKQLTNFNKKDYTYEEMFELWNESHALSIKKSTQSAIDTIFKVRILPHFGKMKLTKINTFYCQKILNQWSKEYRSFKSVRSYFNMVMNHAIRLGIIDFNPMDRTILPRLQVKNEVKTGRFFEVEELKAFLQFAKEDCDIRMYTILRLLAFTSIRKGECLALTWNDIDFKNKEISINKTVYYLDGEYQVSTPKTKAGTRSFDLDNITLTILKDWKHYQAKQLLQTGKGTDGNKNNLLFNRMIGKKPYDYFHGSQINKAVAKLCKDHNLKPVTVHSLRHSSCTLMFEAGLDLKSVQYRMGHDDVSTTLSVYSHFTKKMKQTSGEKFQRYVNF</sequence>
<keyword evidence="3" id="KW-0238">DNA-binding</keyword>
<evidence type="ECO:0000256" key="2">
    <source>
        <dbReference type="ARBA" id="ARBA00022908"/>
    </source>
</evidence>
<evidence type="ECO:0000256" key="1">
    <source>
        <dbReference type="ARBA" id="ARBA00008857"/>
    </source>
</evidence>
<name>A0AAW8TER8_9ENTE</name>
<organism evidence="6 7">
    <name type="scientific">Enterococcus dongliensis</name>
    <dbReference type="NCBI Taxonomy" id="2559925"/>
    <lineage>
        <taxon>Bacteria</taxon>
        <taxon>Bacillati</taxon>
        <taxon>Bacillota</taxon>
        <taxon>Bacilli</taxon>
        <taxon>Lactobacillales</taxon>
        <taxon>Enterococcaceae</taxon>
        <taxon>Enterococcus</taxon>
    </lineage>
</organism>
<comment type="similarity">
    <text evidence="1">Belongs to the 'phage' integrase family.</text>
</comment>
<dbReference type="EMBL" id="JARPYT010000003">
    <property type="protein sequence ID" value="MDT2636538.1"/>
    <property type="molecule type" value="Genomic_DNA"/>
</dbReference>
<evidence type="ECO:0000256" key="4">
    <source>
        <dbReference type="ARBA" id="ARBA00023172"/>
    </source>
</evidence>
<dbReference type="Proteomes" id="UP001245561">
    <property type="component" value="Unassembled WGS sequence"/>
</dbReference>
<gene>
    <name evidence="6" type="ORF">P7D36_03280</name>
</gene>
<protein>
    <submittedName>
        <fullName evidence="6">Tyrosine-type recombinase/integrase</fullName>
    </submittedName>
</protein>
<dbReference type="PANTHER" id="PTHR30629">
    <property type="entry name" value="PROPHAGE INTEGRASE"/>
    <property type="match status" value="1"/>
</dbReference>
<evidence type="ECO:0000256" key="3">
    <source>
        <dbReference type="ARBA" id="ARBA00023125"/>
    </source>
</evidence>
<dbReference type="Pfam" id="PF14657">
    <property type="entry name" value="Arm-DNA-bind_4"/>
    <property type="match status" value="1"/>
</dbReference>
<dbReference type="InterPro" id="IPR028259">
    <property type="entry name" value="AP2-like_int_N"/>
</dbReference>
<dbReference type="PROSITE" id="PS51898">
    <property type="entry name" value="TYR_RECOMBINASE"/>
    <property type="match status" value="1"/>
</dbReference>
<dbReference type="InterPro" id="IPR002104">
    <property type="entry name" value="Integrase_catalytic"/>
</dbReference>
<evidence type="ECO:0000313" key="6">
    <source>
        <dbReference type="EMBL" id="MDT2636538.1"/>
    </source>
</evidence>
<evidence type="ECO:0000313" key="7">
    <source>
        <dbReference type="Proteomes" id="UP001245561"/>
    </source>
</evidence>
<dbReference type="RefSeq" id="WP_311928539.1">
    <property type="nucleotide sequence ID" value="NZ_JARPYT010000003.1"/>
</dbReference>
<dbReference type="Pfam" id="PF14659">
    <property type="entry name" value="Phage_int_SAM_3"/>
    <property type="match status" value="1"/>
</dbReference>
<dbReference type="GO" id="GO:0015074">
    <property type="term" value="P:DNA integration"/>
    <property type="evidence" value="ECO:0007669"/>
    <property type="project" value="UniProtKB-KW"/>
</dbReference>
<dbReference type="CDD" id="cd01189">
    <property type="entry name" value="INT_ICEBs1_C_like"/>
    <property type="match status" value="1"/>
</dbReference>
<dbReference type="AlphaFoldDB" id="A0AAW8TER8"/>
<dbReference type="Gene3D" id="1.10.150.130">
    <property type="match status" value="1"/>
</dbReference>
<keyword evidence="2" id="KW-0229">DNA integration</keyword>
<dbReference type="SUPFAM" id="SSF56349">
    <property type="entry name" value="DNA breaking-rejoining enzymes"/>
    <property type="match status" value="1"/>
</dbReference>
<accession>A0AAW8TER8</accession>
<dbReference type="InterPro" id="IPR050808">
    <property type="entry name" value="Phage_Integrase"/>
</dbReference>
<dbReference type="InterPro" id="IPR011010">
    <property type="entry name" value="DNA_brk_join_enz"/>
</dbReference>
<dbReference type="InterPro" id="IPR004107">
    <property type="entry name" value="Integrase_SAM-like_N"/>
</dbReference>
<dbReference type="Gene3D" id="1.10.443.10">
    <property type="entry name" value="Intergrase catalytic core"/>
    <property type="match status" value="1"/>
</dbReference>
<dbReference type="InterPro" id="IPR013762">
    <property type="entry name" value="Integrase-like_cat_sf"/>
</dbReference>
<dbReference type="InterPro" id="IPR010998">
    <property type="entry name" value="Integrase_recombinase_N"/>
</dbReference>
<dbReference type="GO" id="GO:0006310">
    <property type="term" value="P:DNA recombination"/>
    <property type="evidence" value="ECO:0007669"/>
    <property type="project" value="UniProtKB-KW"/>
</dbReference>
<keyword evidence="4" id="KW-0233">DNA recombination</keyword>
<proteinExistence type="inferred from homology"/>
<reference evidence="6" key="1">
    <citation type="submission" date="2023-03" db="EMBL/GenBank/DDBJ databases">
        <authorList>
            <person name="Shen W."/>
            <person name="Cai J."/>
        </authorList>
    </citation>
    <scope>NUCLEOTIDE SEQUENCE</scope>
    <source>
        <strain evidence="6">P55-2</strain>
    </source>
</reference>
<dbReference type="Pfam" id="PF00589">
    <property type="entry name" value="Phage_integrase"/>
    <property type="match status" value="1"/>
</dbReference>
<dbReference type="PANTHER" id="PTHR30629:SF2">
    <property type="entry name" value="PROPHAGE INTEGRASE INTS-RELATED"/>
    <property type="match status" value="1"/>
</dbReference>
<feature type="domain" description="Tyr recombinase" evidence="5">
    <location>
        <begin position="171"/>
        <end position="377"/>
    </location>
</feature>